<dbReference type="AlphaFoldDB" id="E2ZMB9"/>
<organism evidence="1 2">
    <name type="scientific">Faecalibacterium cf. prausnitzii KLE1255</name>
    <dbReference type="NCBI Taxonomy" id="748224"/>
    <lineage>
        <taxon>Bacteria</taxon>
        <taxon>Bacillati</taxon>
        <taxon>Bacillota</taxon>
        <taxon>Clostridia</taxon>
        <taxon>Eubacteriales</taxon>
        <taxon>Oscillospiraceae</taxon>
        <taxon>Faecalibacterium</taxon>
    </lineage>
</organism>
<proteinExistence type="predicted"/>
<evidence type="ECO:0000313" key="2">
    <source>
        <dbReference type="Proteomes" id="UP000006028"/>
    </source>
</evidence>
<dbReference type="HOGENOM" id="CLU_3153019_0_0_9"/>
<evidence type="ECO:0000313" key="1">
    <source>
        <dbReference type="EMBL" id="EFQ05693.1"/>
    </source>
</evidence>
<dbReference type="EMBL" id="AECU01000207">
    <property type="protein sequence ID" value="EFQ05693.1"/>
    <property type="molecule type" value="Genomic_DNA"/>
</dbReference>
<name>E2ZMB9_9FIRM</name>
<dbReference type="Proteomes" id="UP000006028">
    <property type="component" value="Unassembled WGS sequence"/>
</dbReference>
<protein>
    <submittedName>
        <fullName evidence="1">Uncharacterized protein</fullName>
    </submittedName>
</protein>
<comment type="caution">
    <text evidence="1">The sequence shown here is derived from an EMBL/GenBank/DDBJ whole genome shotgun (WGS) entry which is preliminary data.</text>
</comment>
<gene>
    <name evidence="1" type="ORF">HMPREF9436_02836</name>
</gene>
<accession>E2ZMB9</accession>
<reference evidence="1 2" key="1">
    <citation type="submission" date="2010-08" db="EMBL/GenBank/DDBJ databases">
        <authorList>
            <person name="Weinstock G."/>
            <person name="Sodergren E."/>
            <person name="Clifton S."/>
            <person name="Fulton L."/>
            <person name="Fulton B."/>
            <person name="Courtney L."/>
            <person name="Fronick C."/>
            <person name="Harrison M."/>
            <person name="Strong C."/>
            <person name="Farmer C."/>
            <person name="Delahaunty K."/>
            <person name="Markovic C."/>
            <person name="Hall O."/>
            <person name="Minx P."/>
            <person name="Tomlinson C."/>
            <person name="Mitreva M."/>
            <person name="Hou S."/>
            <person name="Chen J."/>
            <person name="Wollam A."/>
            <person name="Pepin K.H."/>
            <person name="Johnson M."/>
            <person name="Bhonagiri V."/>
            <person name="Zhang X."/>
            <person name="Suruliraj S."/>
            <person name="Warren W."/>
            <person name="Chinwalla A."/>
            <person name="Mardis E.R."/>
            <person name="Wilson R.K."/>
        </authorList>
    </citation>
    <scope>NUCLEOTIDE SEQUENCE [LARGE SCALE GENOMIC DNA]</scope>
    <source>
        <strain evidence="1 2">KLE1255</strain>
    </source>
</reference>
<dbReference type="BioCyc" id="FCF748224-HMP:GTSS-2020-MONOMER"/>
<sequence length="48" mass="5219">MYSTHRAAAFGCDPARENASPESPQTFRACSISKYYSADDSRSTAEAI</sequence>